<dbReference type="HOGENOM" id="CLU_019796_1_0_5"/>
<dbReference type="RefSeq" id="WP_012320156.1">
    <property type="nucleotide sequence ID" value="NC_010505.1"/>
</dbReference>
<dbReference type="PANTHER" id="PTHR43333">
    <property type="entry name" value="2-HACID_DH_C DOMAIN-CONTAINING PROTEIN"/>
    <property type="match status" value="1"/>
</dbReference>
<sequence length="310" mass="33211">MVIPVVLKTVPEHARVWHRVFAQEAPELSLVDWAHGTRFPGVSAFAGWQPPADLAEQMPDLRLVFSVGAGIDHLPLDALPEPVHIVRMVAPDVTRSMVEYVTLGVLALHRDLVPYASETRRGIWKPRAIRTARTTQVGILGLGVLGSAAAAALAGFGFQVRGWARSPKTLDGVTCFAGRSALPDFLSGCNILVCLLPLTPETRGLLDGDLFRHLPAGAALLNAGRGAHVVERDLIAALDTGQLGAAILDVLSEEPPPADHPLLGHPRILVTPHSASASQPDDAARQMIAAVRALRDGQPLLNRVDRRRGF</sequence>
<evidence type="ECO:0000256" key="1">
    <source>
        <dbReference type="ARBA" id="ARBA00023002"/>
    </source>
</evidence>
<dbReference type="OrthoDB" id="9787219at2"/>
<keyword evidence="2" id="KW-0520">NAD</keyword>
<organism evidence="5 6">
    <name type="scientific">Methylobacterium radiotolerans (strain ATCC 27329 / DSM 1819 / JCM 2831 / NBRC 15690 / NCIMB 10815 / 0-1)</name>
    <dbReference type="NCBI Taxonomy" id="426355"/>
    <lineage>
        <taxon>Bacteria</taxon>
        <taxon>Pseudomonadati</taxon>
        <taxon>Pseudomonadota</taxon>
        <taxon>Alphaproteobacteria</taxon>
        <taxon>Hyphomicrobiales</taxon>
        <taxon>Methylobacteriaceae</taxon>
        <taxon>Methylobacterium</taxon>
    </lineage>
</organism>
<dbReference type="PANTHER" id="PTHR43333:SF1">
    <property type="entry name" value="D-ISOMER SPECIFIC 2-HYDROXYACID DEHYDROGENASE NAD-BINDING DOMAIN-CONTAINING PROTEIN"/>
    <property type="match status" value="1"/>
</dbReference>
<dbReference type="Pfam" id="PF02826">
    <property type="entry name" value="2-Hacid_dh_C"/>
    <property type="match status" value="1"/>
</dbReference>
<dbReference type="Proteomes" id="UP000006589">
    <property type="component" value="Chromosome"/>
</dbReference>
<keyword evidence="3" id="KW-0812">Transmembrane</keyword>
<keyword evidence="1" id="KW-0560">Oxidoreductase</keyword>
<dbReference type="AlphaFoldDB" id="B1M6V1"/>
<dbReference type="GeneID" id="6139260"/>
<keyword evidence="3" id="KW-1133">Transmembrane helix</keyword>
<proteinExistence type="predicted"/>
<accession>B1M6V1</accession>
<dbReference type="CDD" id="cd12164">
    <property type="entry name" value="GDH_like_2"/>
    <property type="match status" value="1"/>
</dbReference>
<keyword evidence="3" id="KW-0472">Membrane</keyword>
<dbReference type="GO" id="GO:0051287">
    <property type="term" value="F:NAD binding"/>
    <property type="evidence" value="ECO:0007669"/>
    <property type="project" value="InterPro"/>
</dbReference>
<gene>
    <name evidence="5" type="ordered locus">Mrad2831_3212</name>
</gene>
<evidence type="ECO:0000256" key="2">
    <source>
        <dbReference type="ARBA" id="ARBA00023027"/>
    </source>
</evidence>
<dbReference type="STRING" id="426355.Mrad2831_3212"/>
<dbReference type="EMBL" id="CP001001">
    <property type="protein sequence ID" value="ACB25192.1"/>
    <property type="molecule type" value="Genomic_DNA"/>
</dbReference>
<evidence type="ECO:0000259" key="4">
    <source>
        <dbReference type="Pfam" id="PF02826"/>
    </source>
</evidence>
<dbReference type="InterPro" id="IPR006140">
    <property type="entry name" value="D-isomer_DH_NAD-bd"/>
</dbReference>
<evidence type="ECO:0000256" key="3">
    <source>
        <dbReference type="SAM" id="Phobius"/>
    </source>
</evidence>
<dbReference type="Gene3D" id="3.40.50.720">
    <property type="entry name" value="NAD(P)-binding Rossmann-like Domain"/>
    <property type="match status" value="2"/>
</dbReference>
<feature type="transmembrane region" description="Helical" evidence="3">
    <location>
        <begin position="137"/>
        <end position="158"/>
    </location>
</feature>
<dbReference type="GO" id="GO:0016491">
    <property type="term" value="F:oxidoreductase activity"/>
    <property type="evidence" value="ECO:0007669"/>
    <property type="project" value="UniProtKB-KW"/>
</dbReference>
<dbReference type="InterPro" id="IPR036291">
    <property type="entry name" value="NAD(P)-bd_dom_sf"/>
</dbReference>
<evidence type="ECO:0000313" key="5">
    <source>
        <dbReference type="EMBL" id="ACB25192.1"/>
    </source>
</evidence>
<name>B1M6V1_METRJ</name>
<dbReference type="SUPFAM" id="SSF51735">
    <property type="entry name" value="NAD(P)-binding Rossmann-fold domains"/>
    <property type="match status" value="1"/>
</dbReference>
<evidence type="ECO:0000313" key="6">
    <source>
        <dbReference type="Proteomes" id="UP000006589"/>
    </source>
</evidence>
<feature type="domain" description="D-isomer specific 2-hydroxyacid dehydrogenase NAD-binding" evidence="4">
    <location>
        <begin position="105"/>
        <end position="275"/>
    </location>
</feature>
<dbReference type="eggNOG" id="COG0111">
    <property type="taxonomic scope" value="Bacteria"/>
</dbReference>
<protein>
    <submittedName>
        <fullName evidence="5">D-isomer specific 2-hydroxyacid dehydrogenase NAD-binding</fullName>
    </submittedName>
</protein>
<dbReference type="SUPFAM" id="SSF52283">
    <property type="entry name" value="Formate/glycerate dehydrogenase catalytic domain-like"/>
    <property type="match status" value="1"/>
</dbReference>
<reference evidence="5 6" key="1">
    <citation type="submission" date="2008-03" db="EMBL/GenBank/DDBJ databases">
        <title>Complete sequence of chromosome of Methylobacterium radiotolerans JCM 2831.</title>
        <authorList>
            <consortium name="US DOE Joint Genome Institute"/>
            <person name="Copeland A."/>
            <person name="Lucas S."/>
            <person name="Lapidus A."/>
            <person name="Glavina del Rio T."/>
            <person name="Dalin E."/>
            <person name="Tice H."/>
            <person name="Bruce D."/>
            <person name="Goodwin L."/>
            <person name="Pitluck S."/>
            <person name="Kiss H."/>
            <person name="Brettin T."/>
            <person name="Detter J.C."/>
            <person name="Han C."/>
            <person name="Kuske C.R."/>
            <person name="Schmutz J."/>
            <person name="Larimer F."/>
            <person name="Land M."/>
            <person name="Hauser L."/>
            <person name="Kyrpides N."/>
            <person name="Mikhailova N."/>
            <person name="Marx C.J."/>
            <person name="Richardson P."/>
        </authorList>
    </citation>
    <scope>NUCLEOTIDE SEQUENCE [LARGE SCALE GENOMIC DNA]</scope>
    <source>
        <strain evidence="6">ATCC 27329 / DSM 1819 / JCM 2831 / NBRC 15690 / NCIMB 10815 / 0-1</strain>
    </source>
</reference>
<dbReference type="KEGG" id="mrd:Mrad2831_3212"/>